<feature type="transmembrane region" description="Helical" evidence="2">
    <location>
        <begin position="227"/>
        <end position="256"/>
    </location>
</feature>
<feature type="transmembrane region" description="Helical" evidence="2">
    <location>
        <begin position="135"/>
        <end position="153"/>
    </location>
</feature>
<organism evidence="3 4">
    <name type="scientific">Corynebacterium mastitidis</name>
    <dbReference type="NCBI Taxonomy" id="161890"/>
    <lineage>
        <taxon>Bacteria</taxon>
        <taxon>Bacillati</taxon>
        <taxon>Actinomycetota</taxon>
        <taxon>Actinomycetes</taxon>
        <taxon>Mycobacteriales</taxon>
        <taxon>Corynebacteriaceae</taxon>
        <taxon>Corynebacterium</taxon>
    </lineage>
</organism>
<feature type="transmembrane region" description="Helical" evidence="2">
    <location>
        <begin position="95"/>
        <end position="114"/>
    </location>
</feature>
<evidence type="ECO:0000313" key="3">
    <source>
        <dbReference type="EMBL" id="PKF69570.1"/>
    </source>
</evidence>
<evidence type="ECO:0000256" key="1">
    <source>
        <dbReference type="SAM" id="MobiDB-lite"/>
    </source>
</evidence>
<keyword evidence="2" id="KW-0812">Transmembrane</keyword>
<proteinExistence type="predicted"/>
<dbReference type="Proteomes" id="UP000233249">
    <property type="component" value="Unassembled WGS sequence"/>
</dbReference>
<accession>A0A2N0XA40</accession>
<evidence type="ECO:0008006" key="5">
    <source>
        <dbReference type="Google" id="ProtNLM"/>
    </source>
</evidence>
<evidence type="ECO:0000256" key="2">
    <source>
        <dbReference type="SAM" id="Phobius"/>
    </source>
</evidence>
<dbReference type="RefSeq" id="WP_101172880.1">
    <property type="nucleotide sequence ID" value="NZ_JAKRKB010000011.1"/>
</dbReference>
<sequence length="278" mass="30075">MDGTQGEKNAAWSEEHPTVGRGRSRGRAKLDVMEAVRWAFSTVWHNPGVWILGTLLLAVSVFAALALLGLTLVGVEHALGVDLAGLIPEGWGLNWGFGPEIALIPLLLAPPLYSGALAQVSRPRIGYRDFFRDTHYWRVVLISLAAAVFWWAVDYLVSAAMPPRFEGVGNDTSFWYHLGAVVGGLLAFFLTMLTHLFTLAWVWYAADGYGFGHAVAEGSTAVWHNAIRLILLYVVGSILGMLGIVLTLLLAAPIILPASLLIAAHLCRQANGGELPRA</sequence>
<dbReference type="OrthoDB" id="4423941at2"/>
<feature type="region of interest" description="Disordered" evidence="1">
    <location>
        <begin position="1"/>
        <end position="23"/>
    </location>
</feature>
<evidence type="ECO:0000313" key="4">
    <source>
        <dbReference type="Proteomes" id="UP000233249"/>
    </source>
</evidence>
<name>A0A2N0XA40_9CORY</name>
<reference evidence="3 4" key="1">
    <citation type="submission" date="2017-12" db="EMBL/GenBank/DDBJ databases">
        <title>Corynebacterium mastitidis 16-1433 Genome.</title>
        <authorList>
            <person name="Gulvik C.A."/>
        </authorList>
    </citation>
    <scope>NUCLEOTIDE SEQUENCE [LARGE SCALE GENOMIC DNA]</scope>
    <source>
        <strain evidence="3 4">16-1433</strain>
    </source>
</reference>
<protein>
    <recommendedName>
        <fullName evidence="5">DUF4013 domain-containing protein</fullName>
    </recommendedName>
</protein>
<feature type="transmembrane region" description="Helical" evidence="2">
    <location>
        <begin position="173"/>
        <end position="206"/>
    </location>
</feature>
<feature type="transmembrane region" description="Helical" evidence="2">
    <location>
        <begin position="49"/>
        <end position="75"/>
    </location>
</feature>
<comment type="caution">
    <text evidence="3">The sequence shown here is derived from an EMBL/GenBank/DDBJ whole genome shotgun (WGS) entry which is preliminary data.</text>
</comment>
<keyword evidence="2" id="KW-1133">Transmembrane helix</keyword>
<gene>
    <name evidence="3" type="ORF">CXB45_01575</name>
</gene>
<dbReference type="EMBL" id="PJAF01000002">
    <property type="protein sequence ID" value="PKF69570.1"/>
    <property type="molecule type" value="Genomic_DNA"/>
</dbReference>
<dbReference type="AlphaFoldDB" id="A0A2N0XA40"/>
<keyword evidence="2" id="KW-0472">Membrane</keyword>